<gene>
    <name evidence="2" type="ORF">ACFPCV_11485</name>
</gene>
<dbReference type="InterPro" id="IPR013154">
    <property type="entry name" value="ADH-like_N"/>
</dbReference>
<accession>A0ABV9S384</accession>
<dbReference type="RefSeq" id="WP_378056076.1">
    <property type="nucleotide sequence ID" value="NZ_JBHSIS010000006.1"/>
</dbReference>
<keyword evidence="3" id="KW-1185">Reference proteome</keyword>
<dbReference type="Pfam" id="PF08240">
    <property type="entry name" value="ADH_N"/>
    <property type="match status" value="1"/>
</dbReference>
<dbReference type="EMBL" id="JBHSIS010000006">
    <property type="protein sequence ID" value="MFC4854124.1"/>
    <property type="molecule type" value="Genomic_DNA"/>
</dbReference>
<sequence>MRIVEVTEHGGPEVLAVRAVPDPVAGADQVVVGVAAVDVLFVDTRIRAGWGKEWFRVEAPYVPGNGVAGVVREVGAGVDESWTGRRVLAYTGENNGMTPTGGYAERAVVHVSALVPVPDRLGLPEALTLLHDGPMAMGTLRTAAVRPGERVLITGAGGSLGTLLVPMLKAAGAVVVGAAKGARKLDFIREWGADEAVDYAVPGWTERVGPVDVVLDGTGGEIGTAAYQLVRPGGRFLAYGSSAGDFATTEPAREGVTVVSILDIGKDVDRLGGVAEMLEKAVAGTITPLVGQTFPLDKAVAAHEAIEARQTVGKTLLLP</sequence>
<dbReference type="PANTHER" id="PTHR43677">
    <property type="entry name" value="SHORT-CHAIN DEHYDROGENASE/REDUCTASE"/>
    <property type="match status" value="1"/>
</dbReference>
<dbReference type="SUPFAM" id="SSF51735">
    <property type="entry name" value="NAD(P)-binding Rossmann-fold domains"/>
    <property type="match status" value="1"/>
</dbReference>
<organism evidence="2 3">
    <name type="scientific">Actinophytocola glycyrrhizae</name>
    <dbReference type="NCBI Taxonomy" id="2044873"/>
    <lineage>
        <taxon>Bacteria</taxon>
        <taxon>Bacillati</taxon>
        <taxon>Actinomycetota</taxon>
        <taxon>Actinomycetes</taxon>
        <taxon>Pseudonocardiales</taxon>
        <taxon>Pseudonocardiaceae</taxon>
    </lineage>
</organism>
<evidence type="ECO:0000313" key="2">
    <source>
        <dbReference type="EMBL" id="MFC4854124.1"/>
    </source>
</evidence>
<protein>
    <submittedName>
        <fullName evidence="2">Zinc-binding dehydrogenase</fullName>
    </submittedName>
</protein>
<dbReference type="InterPro" id="IPR011032">
    <property type="entry name" value="GroES-like_sf"/>
</dbReference>
<proteinExistence type="predicted"/>
<dbReference type="InterPro" id="IPR036291">
    <property type="entry name" value="NAD(P)-bd_dom_sf"/>
</dbReference>
<dbReference type="InterPro" id="IPR051397">
    <property type="entry name" value="Zn-ADH-like_protein"/>
</dbReference>
<evidence type="ECO:0000259" key="1">
    <source>
        <dbReference type="SMART" id="SM00829"/>
    </source>
</evidence>
<feature type="domain" description="Enoyl reductase (ER)" evidence="1">
    <location>
        <begin position="10"/>
        <end position="317"/>
    </location>
</feature>
<evidence type="ECO:0000313" key="3">
    <source>
        <dbReference type="Proteomes" id="UP001595859"/>
    </source>
</evidence>
<dbReference type="SUPFAM" id="SSF50129">
    <property type="entry name" value="GroES-like"/>
    <property type="match status" value="1"/>
</dbReference>
<dbReference type="Proteomes" id="UP001595859">
    <property type="component" value="Unassembled WGS sequence"/>
</dbReference>
<dbReference type="SMART" id="SM00829">
    <property type="entry name" value="PKS_ER"/>
    <property type="match status" value="1"/>
</dbReference>
<dbReference type="Gene3D" id="3.90.180.10">
    <property type="entry name" value="Medium-chain alcohol dehydrogenases, catalytic domain"/>
    <property type="match status" value="1"/>
</dbReference>
<dbReference type="Pfam" id="PF13602">
    <property type="entry name" value="ADH_zinc_N_2"/>
    <property type="match status" value="1"/>
</dbReference>
<dbReference type="PANTHER" id="PTHR43677:SF4">
    <property type="entry name" value="QUINONE OXIDOREDUCTASE-LIKE PROTEIN 2"/>
    <property type="match status" value="1"/>
</dbReference>
<dbReference type="Gene3D" id="3.40.50.720">
    <property type="entry name" value="NAD(P)-binding Rossmann-like Domain"/>
    <property type="match status" value="1"/>
</dbReference>
<name>A0ABV9S384_9PSEU</name>
<reference evidence="3" key="1">
    <citation type="journal article" date="2019" name="Int. J. Syst. Evol. Microbiol.">
        <title>The Global Catalogue of Microorganisms (GCM) 10K type strain sequencing project: providing services to taxonomists for standard genome sequencing and annotation.</title>
        <authorList>
            <consortium name="The Broad Institute Genomics Platform"/>
            <consortium name="The Broad Institute Genome Sequencing Center for Infectious Disease"/>
            <person name="Wu L."/>
            <person name="Ma J."/>
        </authorList>
    </citation>
    <scope>NUCLEOTIDE SEQUENCE [LARGE SCALE GENOMIC DNA]</scope>
    <source>
        <strain evidence="3">ZS-22-S1</strain>
    </source>
</reference>
<dbReference type="InterPro" id="IPR020843">
    <property type="entry name" value="ER"/>
</dbReference>
<comment type="caution">
    <text evidence="2">The sequence shown here is derived from an EMBL/GenBank/DDBJ whole genome shotgun (WGS) entry which is preliminary data.</text>
</comment>